<keyword evidence="2" id="KW-0378">Hydrolase</keyword>
<feature type="domain" description="AB hydrolase-1" evidence="1">
    <location>
        <begin position="53"/>
        <end position="303"/>
    </location>
</feature>
<dbReference type="GO" id="GO:0016787">
    <property type="term" value="F:hydrolase activity"/>
    <property type="evidence" value="ECO:0007669"/>
    <property type="project" value="UniProtKB-KW"/>
</dbReference>
<name>A0A6A5QDQ5_AMPQU</name>
<sequence length="319" mass="35086">MFGFNTNPRPPSIPIDPAKLELKPNETLTLTLPDNRTLGYATYGSTSPSDPVIFLFHGMPGSRICGRTWDTLCARIGARLIAIDRPGCGLSSLAHRSLTDWPQDIANLADHLHLPRFSIIGASGGGPFALACARFIPPARLRGTTVVCGIGTMESALAALPYLPRLGGLTMWITGLVARWLILPRILRPYCTRDAARLKRVLEDQCSNEADKALLSDPSRETNGDDAVVQFLEAFRQGARGCWLDGALLTKDWGFDVRNVPGEKVWLVHGDRDGVAPLSMARWIDERLGGGRLRVVEGVTHFTVWKECEEQIFRQSMEA</sequence>
<dbReference type="InterPro" id="IPR000073">
    <property type="entry name" value="AB_hydrolase_1"/>
</dbReference>
<evidence type="ECO:0000313" key="3">
    <source>
        <dbReference type="Proteomes" id="UP000800096"/>
    </source>
</evidence>
<accession>A0A6A5QDQ5</accession>
<dbReference type="InterPro" id="IPR050471">
    <property type="entry name" value="AB_hydrolase"/>
</dbReference>
<dbReference type="PANTHER" id="PTHR43433">
    <property type="entry name" value="HYDROLASE, ALPHA/BETA FOLD FAMILY PROTEIN"/>
    <property type="match status" value="1"/>
</dbReference>
<dbReference type="PANTHER" id="PTHR43433:SF10">
    <property type="entry name" value="AB HYDROLASE-1 DOMAIN-CONTAINING PROTEIN"/>
    <property type="match status" value="1"/>
</dbReference>
<dbReference type="Proteomes" id="UP000800096">
    <property type="component" value="Unassembled WGS sequence"/>
</dbReference>
<dbReference type="Pfam" id="PF12697">
    <property type="entry name" value="Abhydrolase_6"/>
    <property type="match status" value="1"/>
</dbReference>
<reference evidence="2" key="1">
    <citation type="journal article" date="2020" name="Stud. Mycol.">
        <title>101 Dothideomycetes genomes: a test case for predicting lifestyles and emergence of pathogens.</title>
        <authorList>
            <person name="Haridas S."/>
            <person name="Albert R."/>
            <person name="Binder M."/>
            <person name="Bloem J."/>
            <person name="Labutti K."/>
            <person name="Salamov A."/>
            <person name="Andreopoulos B."/>
            <person name="Baker S."/>
            <person name="Barry K."/>
            <person name="Bills G."/>
            <person name="Bluhm B."/>
            <person name="Cannon C."/>
            <person name="Castanera R."/>
            <person name="Culley D."/>
            <person name="Daum C."/>
            <person name="Ezra D."/>
            <person name="Gonzalez J."/>
            <person name="Henrissat B."/>
            <person name="Kuo A."/>
            <person name="Liang C."/>
            <person name="Lipzen A."/>
            <person name="Lutzoni F."/>
            <person name="Magnuson J."/>
            <person name="Mondo S."/>
            <person name="Nolan M."/>
            <person name="Ohm R."/>
            <person name="Pangilinan J."/>
            <person name="Park H.-J."/>
            <person name="Ramirez L."/>
            <person name="Alfaro M."/>
            <person name="Sun H."/>
            <person name="Tritt A."/>
            <person name="Yoshinaga Y."/>
            <person name="Zwiers L.-H."/>
            <person name="Turgeon B."/>
            <person name="Goodwin S."/>
            <person name="Spatafora J."/>
            <person name="Crous P."/>
            <person name="Grigoriev I."/>
        </authorList>
    </citation>
    <scope>NUCLEOTIDE SEQUENCE</scope>
    <source>
        <strain evidence="2">HMLAC05119</strain>
    </source>
</reference>
<dbReference type="AlphaFoldDB" id="A0A6A5QDQ5"/>
<dbReference type="EMBL" id="ML979138">
    <property type="protein sequence ID" value="KAF1913765.1"/>
    <property type="molecule type" value="Genomic_DNA"/>
</dbReference>
<organism evidence="2 3">
    <name type="scientific">Ampelomyces quisqualis</name>
    <name type="common">Powdery mildew agent</name>
    <dbReference type="NCBI Taxonomy" id="50730"/>
    <lineage>
        <taxon>Eukaryota</taxon>
        <taxon>Fungi</taxon>
        <taxon>Dikarya</taxon>
        <taxon>Ascomycota</taxon>
        <taxon>Pezizomycotina</taxon>
        <taxon>Dothideomycetes</taxon>
        <taxon>Pleosporomycetidae</taxon>
        <taxon>Pleosporales</taxon>
        <taxon>Pleosporineae</taxon>
        <taxon>Phaeosphaeriaceae</taxon>
        <taxon>Ampelomyces</taxon>
    </lineage>
</organism>
<dbReference type="OrthoDB" id="294702at2759"/>
<protein>
    <submittedName>
        <fullName evidence="2">Alpha/Beta hydrolase protein</fullName>
    </submittedName>
</protein>
<evidence type="ECO:0000313" key="2">
    <source>
        <dbReference type="EMBL" id="KAF1913765.1"/>
    </source>
</evidence>
<dbReference type="SUPFAM" id="SSF53474">
    <property type="entry name" value="alpha/beta-Hydrolases"/>
    <property type="match status" value="1"/>
</dbReference>
<evidence type="ECO:0000259" key="1">
    <source>
        <dbReference type="Pfam" id="PF12697"/>
    </source>
</evidence>
<dbReference type="InterPro" id="IPR029058">
    <property type="entry name" value="AB_hydrolase_fold"/>
</dbReference>
<gene>
    <name evidence="2" type="ORF">BDU57DRAFT_455381</name>
</gene>
<proteinExistence type="predicted"/>
<dbReference type="Gene3D" id="3.40.50.1820">
    <property type="entry name" value="alpha/beta hydrolase"/>
    <property type="match status" value="1"/>
</dbReference>
<keyword evidence="3" id="KW-1185">Reference proteome</keyword>